<keyword evidence="3" id="KW-1185">Reference proteome</keyword>
<evidence type="ECO:0000256" key="1">
    <source>
        <dbReference type="SAM" id="MobiDB-lite"/>
    </source>
</evidence>
<evidence type="ECO:0000313" key="3">
    <source>
        <dbReference type="Proteomes" id="UP000186601"/>
    </source>
</evidence>
<protein>
    <submittedName>
        <fullName evidence="2">Uncharacterized protein</fullName>
    </submittedName>
</protein>
<sequence length="520" mass="56062">MDPLPLTALGSKRVTRSKTGHQTEASSVVSEPLGTVPGNIVPEKANTRMSMGDKSTGTEMVAGLPVDTRPMDVDVPPSRASTPPATPTRQEKGKGREQQVPWTPTGRSSLPSPPCTPSITISATAMAATPSPSSVNSSPFTPFTLPSALHPAWSPSAGMSGTSSTLTTPSTATSSAMSSPLTPFSSSSSPRTASSPLSPASRSSWDQKMYDLREGLISSPNRVGTYLGDPTLEVSAMFQWVRFEKTSVLCTIDVAAAYKVALEEFNKDNSPDAEAPLPPVAAILCGVYRIDDDKFFLGPDGNWNPYKDFGGLDDSKATCLLGQAAEALFARDYEVLERNVRILVDMGRSGDGRKLKGIYTDTDHGSLLKLRHVLFEELDDDEREAAQNKELGSSDDEESDITGWPVKKKQSKLAIKKMVNKYRVVPLPAFGLVGDKIRPGKYETVLKGADVQAHFTLLHWPIKDKRGASDTMVADVLNLRVYVPARLKPVAYAKAAKRSLEKDLFTPDISAKRSRTMGST</sequence>
<organism evidence="2 3">
    <name type="scientific">Hermanssonia centrifuga</name>
    <dbReference type="NCBI Taxonomy" id="98765"/>
    <lineage>
        <taxon>Eukaryota</taxon>
        <taxon>Fungi</taxon>
        <taxon>Dikarya</taxon>
        <taxon>Basidiomycota</taxon>
        <taxon>Agaricomycotina</taxon>
        <taxon>Agaricomycetes</taxon>
        <taxon>Polyporales</taxon>
        <taxon>Meruliaceae</taxon>
        <taxon>Hermanssonia</taxon>
    </lineage>
</organism>
<accession>A0A2R6NE37</accession>
<feature type="region of interest" description="Disordered" evidence="1">
    <location>
        <begin position="1"/>
        <end position="119"/>
    </location>
</feature>
<proteinExistence type="predicted"/>
<dbReference type="AlphaFoldDB" id="A0A2R6NE37"/>
<comment type="caution">
    <text evidence="2">The sequence shown here is derived from an EMBL/GenBank/DDBJ whole genome shotgun (WGS) entry which is preliminary data.</text>
</comment>
<evidence type="ECO:0000313" key="2">
    <source>
        <dbReference type="EMBL" id="PSR70498.1"/>
    </source>
</evidence>
<dbReference type="EMBL" id="MLYV02001350">
    <property type="protein sequence ID" value="PSR70498.1"/>
    <property type="molecule type" value="Genomic_DNA"/>
</dbReference>
<dbReference type="OrthoDB" id="2804425at2759"/>
<dbReference type="Proteomes" id="UP000186601">
    <property type="component" value="Unassembled WGS sequence"/>
</dbReference>
<feature type="compositionally biased region" description="Polar residues" evidence="1">
    <location>
        <begin position="20"/>
        <end position="29"/>
    </location>
</feature>
<name>A0A2R6NE37_9APHY</name>
<feature type="compositionally biased region" description="Polar residues" evidence="1">
    <location>
        <begin position="47"/>
        <end position="58"/>
    </location>
</feature>
<feature type="region of interest" description="Disordered" evidence="1">
    <location>
        <begin position="156"/>
        <end position="204"/>
    </location>
</feature>
<reference evidence="2 3" key="1">
    <citation type="submission" date="2018-02" db="EMBL/GenBank/DDBJ databases">
        <title>Genome sequence of the basidiomycete white-rot fungus Phlebia centrifuga.</title>
        <authorList>
            <person name="Granchi Z."/>
            <person name="Peng M."/>
            <person name="de Vries R.P."/>
            <person name="Hilden K."/>
            <person name="Makela M.R."/>
            <person name="Grigoriev I."/>
            <person name="Riley R."/>
        </authorList>
    </citation>
    <scope>NUCLEOTIDE SEQUENCE [LARGE SCALE GENOMIC DNA]</scope>
    <source>
        <strain evidence="2 3">FBCC195</strain>
    </source>
</reference>
<gene>
    <name evidence="2" type="ORF">PHLCEN_2v13649</name>
</gene>